<dbReference type="Proteomes" id="UP000285820">
    <property type="component" value="Unassembled WGS sequence"/>
</dbReference>
<dbReference type="EMBL" id="QRUN01000014">
    <property type="protein sequence ID" value="RGR67455.1"/>
    <property type="molecule type" value="Genomic_DNA"/>
</dbReference>
<comment type="caution">
    <text evidence="1">The sequence shown here is derived from an EMBL/GenBank/DDBJ whole genome shotgun (WGS) entry which is preliminary data.</text>
</comment>
<dbReference type="RefSeq" id="WP_118126331.1">
    <property type="nucleotide sequence ID" value="NZ_QRUN01000014.1"/>
</dbReference>
<accession>A0A3R5WA58</accession>
<gene>
    <name evidence="1" type="ORF">DWY29_10415</name>
</gene>
<name>A0A3R5WA58_9FIRM</name>
<evidence type="ECO:0000313" key="2">
    <source>
        <dbReference type="Proteomes" id="UP000285820"/>
    </source>
</evidence>
<sequence length="139" mass="16157">MGVCLTSKKSGYSFDMGYIGFNNLRADIASAWDKELGEVYANTSMAILDPKKYNKRINSILADDRFKNEDKDIADFLFQSDCEGKCGYKTCGKIYNLIKDIDFTGKIFTYAAYSDGKDYEHLKLFLKECYKKRRMMIWY</sequence>
<dbReference type="AlphaFoldDB" id="A0A3R5WA58"/>
<evidence type="ECO:0000313" key="1">
    <source>
        <dbReference type="EMBL" id="RGR67455.1"/>
    </source>
</evidence>
<reference evidence="1 2" key="1">
    <citation type="submission" date="2018-08" db="EMBL/GenBank/DDBJ databases">
        <title>A genome reference for cultivated species of the human gut microbiota.</title>
        <authorList>
            <person name="Zou Y."/>
            <person name="Xue W."/>
            <person name="Luo G."/>
        </authorList>
    </citation>
    <scope>NUCLEOTIDE SEQUENCE [LARGE SCALE GENOMIC DNA]</scope>
    <source>
        <strain evidence="1 2">AF24-4</strain>
    </source>
</reference>
<proteinExistence type="predicted"/>
<protein>
    <submittedName>
        <fullName evidence="1">Uncharacterized protein</fullName>
    </submittedName>
</protein>
<organism evidence="1 2">
    <name type="scientific">Roseburia inulinivorans</name>
    <dbReference type="NCBI Taxonomy" id="360807"/>
    <lineage>
        <taxon>Bacteria</taxon>
        <taxon>Bacillati</taxon>
        <taxon>Bacillota</taxon>
        <taxon>Clostridia</taxon>
        <taxon>Lachnospirales</taxon>
        <taxon>Lachnospiraceae</taxon>
        <taxon>Roseburia</taxon>
    </lineage>
</organism>